<dbReference type="InterPro" id="IPR010343">
    <property type="entry name" value="ArAE_1"/>
</dbReference>
<dbReference type="InterPro" id="IPR038323">
    <property type="entry name" value="ArAE_1_C_sf"/>
</dbReference>
<proteinExistence type="predicted"/>
<dbReference type="PANTHER" id="PTHR40064:SF1">
    <property type="entry name" value="MEMBRANE PROTEIN"/>
    <property type="match status" value="1"/>
</dbReference>
<reference evidence="6 7" key="1">
    <citation type="submission" date="2020-05" db="EMBL/GenBank/DDBJ databases">
        <title>FDA dAtabase for Regulatory Grade micrObial Sequences (FDA-ARGOS): Supporting development and validation of Infectious Disease Dx tests.</title>
        <authorList>
            <person name="Pederson C."/>
            <person name="Tallon L."/>
            <person name="Sadzewicz L."/>
            <person name="Zhao X."/>
            <person name="Vavikolanu K."/>
            <person name="Mehta A."/>
            <person name="Aluvathingal J."/>
            <person name="Nadendla S."/>
            <person name="Myers T."/>
            <person name="Yan Y."/>
            <person name="Sichtig H."/>
        </authorList>
    </citation>
    <scope>NUCLEOTIDE SEQUENCE [LARGE SCALE GENOMIC DNA]</scope>
    <source>
        <strain evidence="6 7">FDAARGOS_764</strain>
    </source>
</reference>
<evidence type="ECO:0000313" key="6">
    <source>
        <dbReference type="EMBL" id="QKH80655.1"/>
    </source>
</evidence>
<dbReference type="PANTHER" id="PTHR40064">
    <property type="entry name" value="MEMBRANE PROTEIN-RELATED"/>
    <property type="match status" value="1"/>
</dbReference>
<dbReference type="Pfam" id="PF11728">
    <property type="entry name" value="ArAE_1_C"/>
    <property type="match status" value="1"/>
</dbReference>
<name>A0A133MTE9_FINMA</name>
<sequence length="327" mass="37243">MRKSIISRPIKTALASLLAIIVSQELSLEFAAAAGIIAILNVFDTRKATIEGGLKRTLSAIIALLIGGFLFEKIGYKTWVFGLYLLLFVPVSFLLKIELGLGPSSVIVTHLLAFGKIDVSIILNEMALVFIGTGFAMLTNFYAPTRQDKLNNLIESIDDDMKFILNLFGESLVQNLDVKLYEDKISELEEDIDKAIDIAIIENDNLIENSRDLLFDLRLREREMDLLQEMYDDLRTIPPEYSDGKYISDILIQASQNLTKREDMIKLKDRIDFLKNHYHMMKLPDTHEEFAIRSAIFQVFRSLDQFIDISNQITNKPNTKIMIKTRG</sequence>
<dbReference type="Pfam" id="PF06081">
    <property type="entry name" value="ArAE_1"/>
    <property type="match status" value="1"/>
</dbReference>
<keyword evidence="3" id="KW-0812">Transmembrane</keyword>
<keyword evidence="5" id="KW-0472">Membrane</keyword>
<evidence type="ECO:0000256" key="3">
    <source>
        <dbReference type="ARBA" id="ARBA00022692"/>
    </source>
</evidence>
<dbReference type="AlphaFoldDB" id="A0A133MTE9"/>
<organism evidence="6 7">
    <name type="scientific">Finegoldia magna</name>
    <name type="common">Peptostreptococcus magnus</name>
    <dbReference type="NCBI Taxonomy" id="1260"/>
    <lineage>
        <taxon>Bacteria</taxon>
        <taxon>Bacillati</taxon>
        <taxon>Bacillota</taxon>
        <taxon>Tissierellia</taxon>
        <taxon>Tissierellales</taxon>
        <taxon>Peptoniphilaceae</taxon>
        <taxon>Finegoldia</taxon>
    </lineage>
</organism>
<gene>
    <name evidence="6" type="ORF">FOC70_09970</name>
</gene>
<evidence type="ECO:0000256" key="5">
    <source>
        <dbReference type="ARBA" id="ARBA00023136"/>
    </source>
</evidence>
<evidence type="ECO:0000256" key="4">
    <source>
        <dbReference type="ARBA" id="ARBA00022989"/>
    </source>
</evidence>
<evidence type="ECO:0000256" key="1">
    <source>
        <dbReference type="ARBA" id="ARBA00004651"/>
    </source>
</evidence>
<dbReference type="Proteomes" id="UP000502899">
    <property type="component" value="Chromosome"/>
</dbReference>
<keyword evidence="4" id="KW-1133">Transmembrane helix</keyword>
<comment type="subcellular location">
    <subcellularLocation>
        <location evidence="1">Cell membrane</location>
        <topology evidence="1">Multi-pass membrane protein</topology>
    </subcellularLocation>
</comment>
<dbReference type="GO" id="GO:0005886">
    <property type="term" value="C:plasma membrane"/>
    <property type="evidence" value="ECO:0007669"/>
    <property type="project" value="UniProtKB-SubCell"/>
</dbReference>
<protein>
    <submittedName>
        <fullName evidence="6">Aromatic acid exporter family protein</fullName>
    </submittedName>
</protein>
<dbReference type="EMBL" id="CP054000">
    <property type="protein sequence ID" value="QKH80655.1"/>
    <property type="molecule type" value="Genomic_DNA"/>
</dbReference>
<dbReference type="InterPro" id="IPR021062">
    <property type="entry name" value="ArAE_1_C"/>
</dbReference>
<keyword evidence="2" id="KW-1003">Cell membrane</keyword>
<evidence type="ECO:0000256" key="2">
    <source>
        <dbReference type="ARBA" id="ARBA00022475"/>
    </source>
</evidence>
<dbReference type="RefSeq" id="WP_002836965.1">
    <property type="nucleotide sequence ID" value="NZ_CP054000.1"/>
</dbReference>
<dbReference type="Gene3D" id="1.20.120.940">
    <property type="entry name" value="Putative aromatic acid exporter, C-terminal domain"/>
    <property type="match status" value="1"/>
</dbReference>
<accession>A0A133MTE9</accession>
<evidence type="ECO:0000313" key="7">
    <source>
        <dbReference type="Proteomes" id="UP000502899"/>
    </source>
</evidence>
<dbReference type="InterPro" id="IPR052984">
    <property type="entry name" value="UPF0421"/>
</dbReference>